<dbReference type="Proteomes" id="UP000242287">
    <property type="component" value="Unassembled WGS sequence"/>
</dbReference>
<dbReference type="STRING" id="703135.A0A2A9NDF9"/>
<evidence type="ECO:0000256" key="2">
    <source>
        <dbReference type="ARBA" id="ARBA00022617"/>
    </source>
</evidence>
<evidence type="ECO:0000256" key="3">
    <source>
        <dbReference type="ARBA" id="ARBA00022723"/>
    </source>
</evidence>
<keyword evidence="6" id="KW-0503">Monooxygenase</keyword>
<organism evidence="8 9">
    <name type="scientific">Amanita thiersii Skay4041</name>
    <dbReference type="NCBI Taxonomy" id="703135"/>
    <lineage>
        <taxon>Eukaryota</taxon>
        <taxon>Fungi</taxon>
        <taxon>Dikarya</taxon>
        <taxon>Basidiomycota</taxon>
        <taxon>Agaricomycotina</taxon>
        <taxon>Agaricomycetes</taxon>
        <taxon>Agaricomycetidae</taxon>
        <taxon>Agaricales</taxon>
        <taxon>Pluteineae</taxon>
        <taxon>Amanitaceae</taxon>
        <taxon>Amanita</taxon>
    </lineage>
</organism>
<dbReference type="PANTHER" id="PTHR24291:SF50">
    <property type="entry name" value="BIFUNCTIONAL ALBAFLAVENONE MONOOXYGENASE_TERPENE SYNTHASE"/>
    <property type="match status" value="1"/>
</dbReference>
<evidence type="ECO:0000313" key="9">
    <source>
        <dbReference type="Proteomes" id="UP000242287"/>
    </source>
</evidence>
<name>A0A2A9NDF9_9AGAR</name>
<evidence type="ECO:0000256" key="4">
    <source>
        <dbReference type="ARBA" id="ARBA00023002"/>
    </source>
</evidence>
<dbReference type="EMBL" id="KZ302054">
    <property type="protein sequence ID" value="PFH48659.1"/>
    <property type="molecule type" value="Genomic_DNA"/>
</dbReference>
<evidence type="ECO:0000256" key="1">
    <source>
        <dbReference type="ARBA" id="ARBA00010617"/>
    </source>
</evidence>
<comment type="similarity">
    <text evidence="1">Belongs to the cytochrome P450 family.</text>
</comment>
<accession>A0A2A9NDF9</accession>
<dbReference type="GO" id="GO:0016705">
    <property type="term" value="F:oxidoreductase activity, acting on paired donors, with incorporation or reduction of molecular oxygen"/>
    <property type="evidence" value="ECO:0007669"/>
    <property type="project" value="InterPro"/>
</dbReference>
<keyword evidence="9" id="KW-1185">Reference proteome</keyword>
<dbReference type="InterPro" id="IPR050196">
    <property type="entry name" value="Cytochrome_P450_Monoox"/>
</dbReference>
<keyword evidence="4" id="KW-0560">Oxidoreductase</keyword>
<dbReference type="GO" id="GO:0005506">
    <property type="term" value="F:iron ion binding"/>
    <property type="evidence" value="ECO:0007669"/>
    <property type="project" value="InterPro"/>
</dbReference>
<protein>
    <recommendedName>
        <fullName evidence="10">Cytochrome P450</fullName>
    </recommendedName>
</protein>
<keyword evidence="2" id="KW-0349">Heme</keyword>
<evidence type="ECO:0000256" key="7">
    <source>
        <dbReference type="SAM" id="Phobius"/>
    </source>
</evidence>
<dbReference type="GO" id="GO:0004497">
    <property type="term" value="F:monooxygenase activity"/>
    <property type="evidence" value="ECO:0007669"/>
    <property type="project" value="UniProtKB-KW"/>
</dbReference>
<keyword evidence="7" id="KW-0812">Transmembrane</keyword>
<dbReference type="InterPro" id="IPR001128">
    <property type="entry name" value="Cyt_P450"/>
</dbReference>
<keyword evidence="7" id="KW-1133">Transmembrane helix</keyword>
<evidence type="ECO:0000256" key="5">
    <source>
        <dbReference type="ARBA" id="ARBA00023004"/>
    </source>
</evidence>
<reference evidence="8 9" key="1">
    <citation type="submission" date="2014-02" db="EMBL/GenBank/DDBJ databases">
        <title>Transposable element dynamics among asymbiotic and ectomycorrhizal Amanita fungi.</title>
        <authorList>
            <consortium name="DOE Joint Genome Institute"/>
            <person name="Hess J."/>
            <person name="Skrede I."/>
            <person name="Wolfe B."/>
            <person name="LaButti K."/>
            <person name="Ohm R.A."/>
            <person name="Grigoriev I.V."/>
            <person name="Pringle A."/>
        </authorList>
    </citation>
    <scope>NUCLEOTIDE SEQUENCE [LARGE SCALE GENOMIC DNA]</scope>
    <source>
        <strain evidence="8 9">SKay4041</strain>
    </source>
</reference>
<sequence length="439" mass="48931">MDATGGAKDSFGEGVFFALGVTMPVNTIPIAFTLALMFAISRVVKLYYGLKLDIAVSHLPGLRVPFQPTASLGAILPTTWWNPGLLFTWKWRNWLYQNFENETISVVSFITGIPALYTSNLEVARQVVGGGANSSFIKNEAVNKPFTPWGVNLSAAEGELWRKHRRILGAAFNNRLYEHVWNETLKAYRDMIACEGWSEDGWNNVPVAQALTFKVALLVLARCAFGFPFEWKESSKAPNSAMALPEALRNYADNSTLLIFFPWLFKLPFKSFKDATAAKQVLANFIKTSIADRKAAISESVEGVDQPKSDLFNLLVEANEKETGKFKLSDSGLVRSRPSMTIQNSTKYLPASMKQCRHFPSGYLLVREAKEDTTLIIPNPPGKEGSTIMPIPEGLEIMVDMTGLQHNPRYFDEPEKFKPSRWFGISNESEAFLGFSVDG</sequence>
<evidence type="ECO:0000256" key="6">
    <source>
        <dbReference type="ARBA" id="ARBA00023033"/>
    </source>
</evidence>
<dbReference type="PANTHER" id="PTHR24291">
    <property type="entry name" value="CYTOCHROME P450 FAMILY 4"/>
    <property type="match status" value="1"/>
</dbReference>
<dbReference type="Gene3D" id="1.10.630.10">
    <property type="entry name" value="Cytochrome P450"/>
    <property type="match status" value="2"/>
</dbReference>
<keyword evidence="7" id="KW-0472">Membrane</keyword>
<proteinExistence type="inferred from homology"/>
<evidence type="ECO:0000313" key="8">
    <source>
        <dbReference type="EMBL" id="PFH48659.1"/>
    </source>
</evidence>
<dbReference type="InterPro" id="IPR036396">
    <property type="entry name" value="Cyt_P450_sf"/>
</dbReference>
<dbReference type="SUPFAM" id="SSF48264">
    <property type="entry name" value="Cytochrome P450"/>
    <property type="match status" value="1"/>
</dbReference>
<dbReference type="GO" id="GO:0020037">
    <property type="term" value="F:heme binding"/>
    <property type="evidence" value="ECO:0007669"/>
    <property type="project" value="InterPro"/>
</dbReference>
<dbReference type="Pfam" id="PF00067">
    <property type="entry name" value="p450"/>
    <property type="match status" value="2"/>
</dbReference>
<gene>
    <name evidence="8" type="ORF">AMATHDRAFT_49320</name>
</gene>
<dbReference type="OrthoDB" id="1470350at2759"/>
<keyword evidence="5" id="KW-0408">Iron</keyword>
<evidence type="ECO:0008006" key="10">
    <source>
        <dbReference type="Google" id="ProtNLM"/>
    </source>
</evidence>
<feature type="transmembrane region" description="Helical" evidence="7">
    <location>
        <begin position="15"/>
        <end position="40"/>
    </location>
</feature>
<dbReference type="AlphaFoldDB" id="A0A2A9NDF9"/>
<keyword evidence="3" id="KW-0479">Metal-binding</keyword>